<dbReference type="eggNOG" id="COG0117">
    <property type="taxonomic scope" value="Bacteria"/>
</dbReference>
<sequence>MAMALKLARRGLGRTSPNPAVGAVIVKNGKVVGKGYHRAAGEPHAEVEAIRAAGSEARGADLYVTLEPCNHHGRTPPCCEAILEAGIATVWYGIDDPNPGVRGGGALRLREAGLQVVGNVFEDACRRVNEAYLVNITQHRPFVYLKLAMSLDGRIATRSGHSQWITSEASRRKVHRLRDRVSAIMVGVETVISDNPLLTTRLPDGRGRDPIRIVADSQLRTPADSAIFNPSSTAGVIIASSKNPPLDRKYKLESRGAKVLRTCGTERVDLKDMLRRLYLVGITSLLIEGGAGLAWGALEAGVVDRCLFFYAPIIIGGKTAPSGVEGMGINRLEEAPRLIDVKAYRIGPDILLDGRVSYPTMGIRLTQK</sequence>
<dbReference type="Pfam" id="PF00383">
    <property type="entry name" value="dCMP_cyt_deam_1"/>
    <property type="match status" value="1"/>
</dbReference>
<accession>I4C2S8</accession>
<evidence type="ECO:0000256" key="1">
    <source>
        <dbReference type="ARBA" id="ARBA00002151"/>
    </source>
</evidence>
<feature type="binding site" evidence="15">
    <location>
        <position position="217"/>
    </location>
    <ligand>
        <name>NADP(+)</name>
        <dbReference type="ChEBI" id="CHEBI:58349"/>
    </ligand>
</feature>
<dbReference type="STRING" id="706587.Desti_1156"/>
<dbReference type="FunFam" id="3.40.140.10:FF:000025">
    <property type="entry name" value="Riboflavin biosynthesis protein RibD"/>
    <property type="match status" value="1"/>
</dbReference>
<evidence type="ECO:0000256" key="5">
    <source>
        <dbReference type="ARBA" id="ARBA00007417"/>
    </source>
</evidence>
<dbReference type="InterPro" id="IPR002734">
    <property type="entry name" value="RibDG_C"/>
</dbReference>
<dbReference type="PANTHER" id="PTHR38011">
    <property type="entry name" value="DIHYDROFOLATE REDUCTASE FAMILY PROTEIN (AFU_ORTHOLOGUE AFUA_8G06820)"/>
    <property type="match status" value="1"/>
</dbReference>
<gene>
    <name evidence="18" type="ordered locus">Desti_1156</name>
</gene>
<dbReference type="Pfam" id="PF01872">
    <property type="entry name" value="RibD_C"/>
    <property type="match status" value="1"/>
</dbReference>
<comment type="catalytic activity">
    <reaction evidence="13">
        <text>5-amino-6-(5-phospho-D-ribitylamino)uracil + NADP(+) = 5-amino-6-(5-phospho-D-ribosylamino)uracil + NADPH + H(+)</text>
        <dbReference type="Rhea" id="RHEA:17845"/>
        <dbReference type="ChEBI" id="CHEBI:15378"/>
        <dbReference type="ChEBI" id="CHEBI:57783"/>
        <dbReference type="ChEBI" id="CHEBI:58349"/>
        <dbReference type="ChEBI" id="CHEBI:58421"/>
        <dbReference type="ChEBI" id="CHEBI:58453"/>
        <dbReference type="EC" id="1.1.1.193"/>
    </reaction>
</comment>
<dbReference type="EMBL" id="CP003360">
    <property type="protein sequence ID" value="AFM23869.1"/>
    <property type="molecule type" value="Genomic_DNA"/>
</dbReference>
<feature type="active site" description="Proton donor" evidence="14">
    <location>
        <position position="46"/>
    </location>
</feature>
<dbReference type="PIRSF" id="PIRSF006769">
    <property type="entry name" value="RibD"/>
    <property type="match status" value="1"/>
</dbReference>
<dbReference type="GO" id="GO:0008703">
    <property type="term" value="F:5-amino-6-(5-phosphoribosylamino)uracil reductase activity"/>
    <property type="evidence" value="ECO:0007669"/>
    <property type="project" value="UniProtKB-EC"/>
</dbReference>
<feature type="binding site" evidence="15">
    <location>
        <position position="164"/>
    </location>
    <ligand>
        <name>NADP(+)</name>
        <dbReference type="ChEBI" id="CHEBI:58349"/>
    </ligand>
</feature>
<dbReference type="CDD" id="cd01284">
    <property type="entry name" value="Riboflavin_deaminase-reductase"/>
    <property type="match status" value="1"/>
</dbReference>
<feature type="binding site" evidence="15">
    <location>
        <position position="288"/>
    </location>
    <ligand>
        <name>substrate</name>
    </ligand>
</feature>
<evidence type="ECO:0000256" key="6">
    <source>
        <dbReference type="ARBA" id="ARBA00022619"/>
    </source>
</evidence>
<evidence type="ECO:0000256" key="10">
    <source>
        <dbReference type="ARBA" id="ARBA00022857"/>
    </source>
</evidence>
<evidence type="ECO:0000313" key="18">
    <source>
        <dbReference type="EMBL" id="AFM23869.1"/>
    </source>
</evidence>
<evidence type="ECO:0000256" key="2">
    <source>
        <dbReference type="ARBA" id="ARBA00004882"/>
    </source>
</evidence>
<keyword evidence="10 13" id="KW-0521">NADP</keyword>
<feature type="binding site" evidence="15">
    <location>
        <begin position="290"/>
        <end position="296"/>
    </location>
    <ligand>
        <name>NADP(+)</name>
        <dbReference type="ChEBI" id="CHEBI:58349"/>
    </ligand>
</feature>
<dbReference type="PROSITE" id="PS00903">
    <property type="entry name" value="CYT_DCMP_DEAMINASES_1"/>
    <property type="match status" value="1"/>
</dbReference>
<dbReference type="KEGG" id="dti:Desti_1156"/>
<dbReference type="PATRIC" id="fig|706587.4.peg.1319"/>
<feature type="binding site" evidence="15">
    <location>
        <position position="190"/>
    </location>
    <ligand>
        <name>NADP(+)</name>
        <dbReference type="ChEBI" id="CHEBI:58349"/>
    </ligand>
</feature>
<dbReference type="Gene3D" id="3.40.140.10">
    <property type="entry name" value="Cytidine Deaminase, domain 2"/>
    <property type="match status" value="1"/>
</dbReference>
<dbReference type="AlphaFoldDB" id="I4C2S8"/>
<dbReference type="HOGENOM" id="CLU_036590_1_2_7"/>
<dbReference type="Proteomes" id="UP000006055">
    <property type="component" value="Chromosome"/>
</dbReference>
<feature type="binding site" evidence="16">
    <location>
        <position position="69"/>
    </location>
    <ligand>
        <name>Zn(2+)</name>
        <dbReference type="ChEBI" id="CHEBI:29105"/>
        <note>catalytic</note>
    </ligand>
</feature>
<comment type="catalytic activity">
    <reaction evidence="13">
        <text>2,5-diamino-6-hydroxy-4-(5-phosphoribosylamino)-pyrimidine + H2O + H(+) = 5-amino-6-(5-phospho-D-ribosylamino)uracil + NH4(+)</text>
        <dbReference type="Rhea" id="RHEA:21868"/>
        <dbReference type="ChEBI" id="CHEBI:15377"/>
        <dbReference type="ChEBI" id="CHEBI:15378"/>
        <dbReference type="ChEBI" id="CHEBI:28938"/>
        <dbReference type="ChEBI" id="CHEBI:58453"/>
        <dbReference type="ChEBI" id="CHEBI:58614"/>
        <dbReference type="EC" id="3.5.4.26"/>
    </reaction>
</comment>
<comment type="similarity">
    <text evidence="5 13">In the C-terminal section; belongs to the HTP reductase family.</text>
</comment>
<keyword evidence="19" id="KW-1185">Reference proteome</keyword>
<dbReference type="GO" id="GO:0009231">
    <property type="term" value="P:riboflavin biosynthetic process"/>
    <property type="evidence" value="ECO:0007669"/>
    <property type="project" value="UniProtKB-UniPathway"/>
</dbReference>
<feature type="binding site" evidence="15">
    <location>
        <position position="201"/>
    </location>
    <ligand>
        <name>substrate</name>
    </ligand>
</feature>
<feature type="binding site" evidence="15">
    <location>
        <position position="194"/>
    </location>
    <ligand>
        <name>NADP(+)</name>
        <dbReference type="ChEBI" id="CHEBI:58349"/>
    </ligand>
</feature>
<dbReference type="Gene3D" id="3.40.430.10">
    <property type="entry name" value="Dihydrofolate Reductase, subunit A"/>
    <property type="match status" value="1"/>
</dbReference>
<evidence type="ECO:0000256" key="11">
    <source>
        <dbReference type="ARBA" id="ARBA00023002"/>
    </source>
</evidence>
<feature type="binding site" evidence="15">
    <location>
        <position position="148"/>
    </location>
    <ligand>
        <name>NADP(+)</name>
        <dbReference type="ChEBI" id="CHEBI:58349"/>
    </ligand>
</feature>
<dbReference type="UniPathway" id="UPA00275">
    <property type="reaction ID" value="UER00401"/>
</dbReference>
<protein>
    <recommendedName>
        <fullName evidence="13">Riboflavin biosynthesis protein RibD</fullName>
    </recommendedName>
    <domain>
        <recommendedName>
            <fullName evidence="13">Diaminohydroxyphosphoribosylaminopyrimidine deaminase</fullName>
            <shortName evidence="13">DRAP deaminase</shortName>
            <ecNumber evidence="13">3.5.4.26</ecNumber>
        </recommendedName>
        <alternativeName>
            <fullName evidence="13">Riboflavin-specific deaminase</fullName>
        </alternativeName>
    </domain>
    <domain>
        <recommendedName>
            <fullName evidence="13">5-amino-6-(5-phosphoribosylamino)uracil reductase</fullName>
            <ecNumber evidence="13">1.1.1.193</ecNumber>
        </recommendedName>
        <alternativeName>
            <fullName evidence="13">HTP reductase</fullName>
        </alternativeName>
    </domain>
</protein>
<dbReference type="InterPro" id="IPR011549">
    <property type="entry name" value="RibD_C"/>
</dbReference>
<dbReference type="GO" id="GO:0050661">
    <property type="term" value="F:NADP binding"/>
    <property type="evidence" value="ECO:0007669"/>
    <property type="project" value="InterPro"/>
</dbReference>
<evidence type="ECO:0000256" key="14">
    <source>
        <dbReference type="PIRSR" id="PIRSR006769-1"/>
    </source>
</evidence>
<evidence type="ECO:0000313" key="19">
    <source>
        <dbReference type="Proteomes" id="UP000006055"/>
    </source>
</evidence>
<dbReference type="PROSITE" id="PS51747">
    <property type="entry name" value="CYT_DCMP_DEAMINASES_2"/>
    <property type="match status" value="1"/>
</dbReference>
<dbReference type="NCBIfam" id="TIGR00227">
    <property type="entry name" value="ribD_Cterm"/>
    <property type="match status" value="1"/>
</dbReference>
<comment type="pathway">
    <text evidence="3 13">Cofactor biosynthesis; riboflavin biosynthesis; 5-amino-6-(D-ribitylamino)uracil from GTP: step 3/4.</text>
</comment>
<evidence type="ECO:0000256" key="4">
    <source>
        <dbReference type="ARBA" id="ARBA00005259"/>
    </source>
</evidence>
<evidence type="ECO:0000256" key="15">
    <source>
        <dbReference type="PIRSR" id="PIRSR006769-2"/>
    </source>
</evidence>
<dbReference type="GO" id="GO:0008270">
    <property type="term" value="F:zinc ion binding"/>
    <property type="evidence" value="ECO:0007669"/>
    <property type="project" value="InterPro"/>
</dbReference>
<dbReference type="SUPFAM" id="SSF53597">
    <property type="entry name" value="Dihydrofolate reductase-like"/>
    <property type="match status" value="1"/>
</dbReference>
<reference evidence="19" key="1">
    <citation type="submission" date="2012-06" db="EMBL/GenBank/DDBJ databases">
        <title>Complete sequence of chromosome of Desulfomonile tiedjei DSM 6799.</title>
        <authorList>
            <person name="Lucas S."/>
            <person name="Copeland A."/>
            <person name="Lapidus A."/>
            <person name="Glavina del Rio T."/>
            <person name="Dalin E."/>
            <person name="Tice H."/>
            <person name="Bruce D."/>
            <person name="Goodwin L."/>
            <person name="Pitluck S."/>
            <person name="Peters L."/>
            <person name="Ovchinnikova G."/>
            <person name="Zeytun A."/>
            <person name="Lu M."/>
            <person name="Kyrpides N."/>
            <person name="Mavromatis K."/>
            <person name="Ivanova N."/>
            <person name="Brettin T."/>
            <person name="Detter J.C."/>
            <person name="Han C."/>
            <person name="Larimer F."/>
            <person name="Land M."/>
            <person name="Hauser L."/>
            <person name="Markowitz V."/>
            <person name="Cheng J.-F."/>
            <person name="Hugenholtz P."/>
            <person name="Woyke T."/>
            <person name="Wu D."/>
            <person name="Spring S."/>
            <person name="Schroeder M."/>
            <person name="Brambilla E."/>
            <person name="Klenk H.-P."/>
            <person name="Eisen J.A."/>
        </authorList>
    </citation>
    <scope>NUCLEOTIDE SEQUENCE [LARGE SCALE GENOMIC DNA]</scope>
    <source>
        <strain evidence="19">ATCC 49306 / DSM 6799 / DCB-1</strain>
    </source>
</reference>
<comment type="pathway">
    <text evidence="2 13">Cofactor biosynthesis; riboflavin biosynthesis; 5-amino-6-(D-ribitylamino)uracil from GTP: step 2/4.</text>
</comment>
<keyword evidence="8 13" id="KW-0378">Hydrolase</keyword>
<evidence type="ECO:0000256" key="12">
    <source>
        <dbReference type="ARBA" id="ARBA00023268"/>
    </source>
</evidence>
<proteinExistence type="inferred from homology"/>
<dbReference type="EC" id="1.1.1.193" evidence="13"/>
<feature type="domain" description="CMP/dCMP-type deaminase" evidence="17">
    <location>
        <begin position="1"/>
        <end position="117"/>
    </location>
</feature>
<dbReference type="InterPro" id="IPR016193">
    <property type="entry name" value="Cytidine_deaminase-like"/>
</dbReference>
<evidence type="ECO:0000256" key="8">
    <source>
        <dbReference type="ARBA" id="ARBA00022801"/>
    </source>
</evidence>
<keyword evidence="11 13" id="KW-0560">Oxidoreductase</keyword>
<keyword evidence="9 13" id="KW-0862">Zinc</keyword>
<dbReference type="NCBIfam" id="TIGR00326">
    <property type="entry name" value="eubact_ribD"/>
    <property type="match status" value="1"/>
</dbReference>
<comment type="cofactor">
    <cofactor evidence="13 16">
        <name>Zn(2+)</name>
        <dbReference type="ChEBI" id="CHEBI:29105"/>
    </cofactor>
    <text evidence="13 16">Binds 1 zinc ion.</text>
</comment>
<evidence type="ECO:0000256" key="13">
    <source>
        <dbReference type="PIRNR" id="PIRNR006769"/>
    </source>
</evidence>
<feature type="binding site" evidence="15">
    <location>
        <position position="198"/>
    </location>
    <ligand>
        <name>substrate</name>
    </ligand>
</feature>
<dbReference type="InterPro" id="IPR004794">
    <property type="entry name" value="Eubact_RibD"/>
</dbReference>
<dbReference type="InterPro" id="IPR024072">
    <property type="entry name" value="DHFR-like_dom_sf"/>
</dbReference>
<feature type="binding site" evidence="15">
    <location>
        <position position="162"/>
    </location>
    <ligand>
        <name>substrate</name>
    </ligand>
</feature>
<organism evidence="18 19">
    <name type="scientific">Desulfomonile tiedjei (strain ATCC 49306 / DSM 6799 / DCB-1)</name>
    <dbReference type="NCBI Taxonomy" id="706587"/>
    <lineage>
        <taxon>Bacteria</taxon>
        <taxon>Pseudomonadati</taxon>
        <taxon>Thermodesulfobacteriota</taxon>
        <taxon>Desulfomonilia</taxon>
        <taxon>Desulfomonilales</taxon>
        <taxon>Desulfomonilaceae</taxon>
        <taxon>Desulfomonile</taxon>
    </lineage>
</organism>
<dbReference type="GO" id="GO:0008835">
    <property type="term" value="F:diaminohydroxyphosphoribosylaminopyrimidine deaminase activity"/>
    <property type="evidence" value="ECO:0007669"/>
    <property type="project" value="UniProtKB-EC"/>
</dbReference>
<dbReference type="SUPFAM" id="SSF53927">
    <property type="entry name" value="Cytidine deaminase-like"/>
    <property type="match status" value="1"/>
</dbReference>
<evidence type="ECO:0000256" key="3">
    <source>
        <dbReference type="ARBA" id="ARBA00004910"/>
    </source>
</evidence>
<dbReference type="InterPro" id="IPR002125">
    <property type="entry name" value="CMP_dCMP_dom"/>
</dbReference>
<feature type="binding site" evidence="16">
    <location>
        <position position="78"/>
    </location>
    <ligand>
        <name>Zn(2+)</name>
        <dbReference type="ChEBI" id="CHEBI:29105"/>
        <note>catalytic</note>
    </ligand>
</feature>
<comment type="similarity">
    <text evidence="4 13">In the N-terminal section; belongs to the cytidine and deoxycytidylate deaminase family.</text>
</comment>
<evidence type="ECO:0000256" key="7">
    <source>
        <dbReference type="ARBA" id="ARBA00022723"/>
    </source>
</evidence>
<name>I4C2S8_DESTA</name>
<feature type="binding site" evidence="15">
    <location>
        <position position="178"/>
    </location>
    <ligand>
        <name>substrate</name>
    </ligand>
</feature>
<dbReference type="EC" id="3.5.4.26" evidence="13"/>
<dbReference type="eggNOG" id="COG1985">
    <property type="taxonomic scope" value="Bacteria"/>
</dbReference>
<keyword evidence="7 13" id="KW-0479">Metal-binding</keyword>
<evidence type="ECO:0000259" key="17">
    <source>
        <dbReference type="PROSITE" id="PS51747"/>
    </source>
</evidence>
<evidence type="ECO:0000256" key="16">
    <source>
        <dbReference type="PIRSR" id="PIRSR006769-3"/>
    </source>
</evidence>
<feature type="binding site" evidence="16">
    <location>
        <position position="44"/>
    </location>
    <ligand>
        <name>Zn(2+)</name>
        <dbReference type="ChEBI" id="CHEBI:29105"/>
        <note>catalytic</note>
    </ligand>
</feature>
<comment type="function">
    <text evidence="1 13">Converts 2,5-diamino-6-(ribosylamino)-4(3h)-pyrimidinone 5'-phosphate into 5-amino-6-(ribosylamino)-2,4(1h,3h)-pyrimidinedione 5'-phosphate.</text>
</comment>
<evidence type="ECO:0000256" key="9">
    <source>
        <dbReference type="ARBA" id="ARBA00022833"/>
    </source>
</evidence>
<keyword evidence="12" id="KW-0511">Multifunctional enzyme</keyword>
<dbReference type="InterPro" id="IPR016192">
    <property type="entry name" value="APOBEC/CMP_deaminase_Zn-bd"/>
</dbReference>
<keyword evidence="6 13" id="KW-0686">Riboflavin biosynthesis</keyword>
<dbReference type="PANTHER" id="PTHR38011:SF7">
    <property type="entry name" value="2,5-DIAMINO-6-RIBOSYLAMINO-4(3H)-PYRIMIDINONE 5'-PHOSPHATE REDUCTASE"/>
    <property type="match status" value="1"/>
</dbReference>
<dbReference type="InterPro" id="IPR050765">
    <property type="entry name" value="Riboflavin_Biosynth_HTPR"/>
</dbReference>